<sequence>MTSLSQQLSSISQANQTLALDRKKRSKIHSISFLYDPYHAATQDYESIFAESIEALDKLESLDSRFHKFRSTIFNETSIQIDRQVQSKEQIENLNKTINAFVELLGQYWNLAIAVKVAEWPLRRFQMNYHNAESLLLSTLPYFDQPVFERVLYVIPKNQIPTMFSWLTNFKTHLQQQQQDGKLKLPSRESLIKVFHDVSFFQLYQNYLAQSITHKTQHRKQLVFFISMTISTLASLSSTSSAKLAELVPLALQISGSLLSSQNSECLVSAYTILAVLSSAVPLSRDVVLASIETILVHLPKHSELNLLLQSMTCALKLYQTVQSGALETLPCSIVDKLPKSLLGDESDSDAQGEFLKLIKSSRFNNKFVCAYLRSNVVNGVPISKKLLNELKDFQFSKTQLQILLTEILKKINDTKTVSDPAVFADVLKFIIEKNKEAFLETLQKLEMSIDQLEMLLQTTLIDHTSDVSQDEDSKGDDIIVDVENSTEETSEELLEQFKAANSTTPSFLYATKVVDEDFLKLQSLFLKSIQQRATQQFLVSCFNNNTDSQISFLLRVATSLNTPLKGRTTALLLLKKSIEKLDSKIHTYTIVPILVTLLISNLPKIRSLTGEVLKTIHARPVTKSKKFLLAETMYGEKRSPNIALLSPKDADLLLTKIVESLTSLQLDPQLFHQQFNELIGNKKLGKVTLAFFASHANANNIPSVKMDAMNIVVKGASELKGVAAPSQLFEHFLDRYLTKRSVWIIRCDETGCDFAKFEKQVVGLITAGEKHVTGIKFLKDCLNSGYQSLVDCVSEHIIEIFGTLKMEFQLSLVDDIIETGLKEGDSDSDLVLFDPLELLESLPISNGIFAHIFKNCSLTSTSSMPTGQPIAKRRRRSSASTKQAMKETEVSNLASTHLKKITLLLDVLQKYTTSSEFVPSYELVRLLINILDDLETLGKDGKLPILYSQETLATCLSNIITALNEGDETAKIDNSTIRADVIVSAIRSSDSPQVQNKLLLVVSALAALSPELVLHSVMPIFTFMGAHTVRQDDEFSNHVVEQTIQCVVPALAQSSESCDVREEVEFLLASFTSAFLHIPRHRRVSLFTTLSKTLGSELSIHLVLFLVGQQYVASSLKNKMGDCSAILDFASVFIQKFKPHEQLEATIKFLKLWDELPEDLVTKDSPQFKKLVSKVIFGPSIVSLGKEEFLAYRSGMLTFIRHALVDLKSSAGIPRLRLKVATQIMENENVDELLASFASIVELILSRIDQYHMKSSEDDDEVLDKFYELLGDVLSLLPVEEFVKSICAILKSEDSSLRTKSHITILTASKFELERIDDPFAQEGIATLTPMLLENVTSEQSIELSQSSLDAMASIFQRFKDRIDSKLLMKVLGIVTGKSGLLSQTPEIIISSINCITAIVTVVGVKMIGMFPKIVTPLYKIFAKTQEQDEDEDSDSSKLIQISILVLISSLAQSIPTFLAPPLKEIFQTIFAANLVPNSIRTSVLNVIVDNIDLKTVLNSLCSQWKFVSGLDSSSIGLFLSTLEQTIDQMEKKQVINQANIFVNFLLQALEYRAVSQFDSNTIHRVGASVYKCGLQYVMKLNDKSFRPLFASIVRWAFDGEDQSSPHTTLTF</sequence>
<dbReference type="EMBL" id="BSXS01000245">
    <property type="protein sequence ID" value="GME71616.1"/>
    <property type="molecule type" value="Genomic_DNA"/>
</dbReference>
<keyword evidence="2" id="KW-1185">Reference proteome</keyword>
<name>A0ACB5SSG0_AMBMO</name>
<gene>
    <name evidence="1" type="ORF">Amon02_000064800</name>
</gene>
<protein>
    <submittedName>
        <fullName evidence="1">Unnamed protein product</fullName>
    </submittedName>
</protein>
<dbReference type="Proteomes" id="UP001165064">
    <property type="component" value="Unassembled WGS sequence"/>
</dbReference>
<organism evidence="1 2">
    <name type="scientific">Ambrosiozyma monospora</name>
    <name type="common">Yeast</name>
    <name type="synonym">Endomycopsis monosporus</name>
    <dbReference type="NCBI Taxonomy" id="43982"/>
    <lineage>
        <taxon>Eukaryota</taxon>
        <taxon>Fungi</taxon>
        <taxon>Dikarya</taxon>
        <taxon>Ascomycota</taxon>
        <taxon>Saccharomycotina</taxon>
        <taxon>Pichiomycetes</taxon>
        <taxon>Pichiales</taxon>
        <taxon>Pichiaceae</taxon>
        <taxon>Ambrosiozyma</taxon>
    </lineage>
</organism>
<reference evidence="1" key="1">
    <citation type="submission" date="2023-04" db="EMBL/GenBank/DDBJ databases">
        <title>Ambrosiozyma monospora NBRC 10751.</title>
        <authorList>
            <person name="Ichikawa N."/>
            <person name="Sato H."/>
            <person name="Tonouchi N."/>
        </authorList>
    </citation>
    <scope>NUCLEOTIDE SEQUENCE</scope>
    <source>
        <strain evidence="1">NBRC 10751</strain>
    </source>
</reference>
<evidence type="ECO:0000313" key="1">
    <source>
        <dbReference type="EMBL" id="GME71616.1"/>
    </source>
</evidence>
<comment type="caution">
    <text evidence="1">The sequence shown here is derived from an EMBL/GenBank/DDBJ whole genome shotgun (WGS) entry which is preliminary data.</text>
</comment>
<evidence type="ECO:0000313" key="2">
    <source>
        <dbReference type="Proteomes" id="UP001165064"/>
    </source>
</evidence>
<proteinExistence type="predicted"/>
<accession>A0ACB5SSG0</accession>